<proteinExistence type="predicted"/>
<organism evidence="7 8">
    <name type="scientific">Meganyctiphanes norvegica</name>
    <name type="common">Northern krill</name>
    <name type="synonym">Thysanopoda norvegica</name>
    <dbReference type="NCBI Taxonomy" id="48144"/>
    <lineage>
        <taxon>Eukaryota</taxon>
        <taxon>Metazoa</taxon>
        <taxon>Ecdysozoa</taxon>
        <taxon>Arthropoda</taxon>
        <taxon>Crustacea</taxon>
        <taxon>Multicrustacea</taxon>
        <taxon>Malacostraca</taxon>
        <taxon>Eumalacostraca</taxon>
        <taxon>Eucarida</taxon>
        <taxon>Euphausiacea</taxon>
        <taxon>Euphausiidae</taxon>
        <taxon>Meganyctiphanes</taxon>
    </lineage>
</organism>
<feature type="non-terminal residue" evidence="7">
    <location>
        <position position="1"/>
    </location>
</feature>
<dbReference type="InterPro" id="IPR011701">
    <property type="entry name" value="MFS"/>
</dbReference>
<dbReference type="EMBL" id="CAXKWB010009798">
    <property type="protein sequence ID" value="CAL4096115.1"/>
    <property type="molecule type" value="Genomic_DNA"/>
</dbReference>
<dbReference type="InterPro" id="IPR036259">
    <property type="entry name" value="MFS_trans_sf"/>
</dbReference>
<feature type="transmembrane region" description="Helical" evidence="5">
    <location>
        <begin position="37"/>
        <end position="61"/>
    </location>
</feature>
<evidence type="ECO:0000256" key="3">
    <source>
        <dbReference type="ARBA" id="ARBA00022989"/>
    </source>
</evidence>
<feature type="transmembrane region" description="Helical" evidence="5">
    <location>
        <begin position="161"/>
        <end position="182"/>
    </location>
</feature>
<dbReference type="PANTHER" id="PTHR11662">
    <property type="entry name" value="SOLUTE CARRIER FAMILY 17"/>
    <property type="match status" value="1"/>
</dbReference>
<feature type="transmembrane region" description="Helical" evidence="5">
    <location>
        <begin position="202"/>
        <end position="226"/>
    </location>
</feature>
<dbReference type="SUPFAM" id="SSF103473">
    <property type="entry name" value="MFS general substrate transporter"/>
    <property type="match status" value="1"/>
</dbReference>
<evidence type="ECO:0000256" key="2">
    <source>
        <dbReference type="ARBA" id="ARBA00022692"/>
    </source>
</evidence>
<reference evidence="7 8" key="1">
    <citation type="submission" date="2024-05" db="EMBL/GenBank/DDBJ databases">
        <authorList>
            <person name="Wallberg A."/>
        </authorList>
    </citation>
    <scope>NUCLEOTIDE SEQUENCE [LARGE SCALE GENOMIC DNA]</scope>
</reference>
<feature type="transmembrane region" description="Helical" evidence="5">
    <location>
        <begin position="298"/>
        <end position="320"/>
    </location>
</feature>
<dbReference type="InterPro" id="IPR050382">
    <property type="entry name" value="MFS_Na/Anion_cotransporter"/>
</dbReference>
<gene>
    <name evidence="7" type="ORF">MNOR_LOCUS15572</name>
</gene>
<dbReference type="AlphaFoldDB" id="A0AAV2QQ87"/>
<dbReference type="GO" id="GO:0006820">
    <property type="term" value="P:monoatomic anion transport"/>
    <property type="evidence" value="ECO:0007669"/>
    <property type="project" value="TreeGrafter"/>
</dbReference>
<evidence type="ECO:0000259" key="6">
    <source>
        <dbReference type="PROSITE" id="PS50850"/>
    </source>
</evidence>
<accession>A0AAV2QQ87</accession>
<name>A0AAV2QQ87_MEGNR</name>
<evidence type="ECO:0000313" key="8">
    <source>
        <dbReference type="Proteomes" id="UP001497623"/>
    </source>
</evidence>
<feature type="transmembrane region" description="Helical" evidence="5">
    <location>
        <begin position="12"/>
        <end position="31"/>
    </location>
</feature>
<dbReference type="Proteomes" id="UP001497623">
    <property type="component" value="Unassembled WGS sequence"/>
</dbReference>
<dbReference type="Pfam" id="PF07690">
    <property type="entry name" value="MFS_1"/>
    <property type="match status" value="1"/>
</dbReference>
<evidence type="ECO:0000256" key="5">
    <source>
        <dbReference type="SAM" id="Phobius"/>
    </source>
</evidence>
<feature type="transmembrane region" description="Helical" evidence="5">
    <location>
        <begin position="102"/>
        <end position="123"/>
    </location>
</feature>
<sequence>GGRIAEIIGPRECISLSLLVCGMLLCLAPWAAYISPYALAAIQLTLGLCEGPVFPAIYSLLSRWASQKQKATTFILATSGTAIGCIGSMAGSGIVIEVLGWHWVFWGGGLLSFALLPAWLLFVRNSPDDHPLMSDHEKNILEANCHVIRPRNAPWGRLLRCWRLHAVIFTEFVFCWITNLCFMEAPTFLSNKIGFGLLEASWVLGIAQAVKLVAGIIVGWASDFIAKKEILSQVNSRRLFHILATVCVCICLLMLSQVGCASTEAATLMVLLTASLTLGSGSYVLAPFDMAPNYSGTIGGLIGFGNLGGFLGPIIIAPLLEHENGWSWSFMIGFILFLIQGVVYTFTVSDKVQDWNYYIEIGN</sequence>
<dbReference type="GO" id="GO:0022857">
    <property type="term" value="F:transmembrane transporter activity"/>
    <property type="evidence" value="ECO:0007669"/>
    <property type="project" value="InterPro"/>
</dbReference>
<dbReference type="GO" id="GO:0016020">
    <property type="term" value="C:membrane"/>
    <property type="evidence" value="ECO:0007669"/>
    <property type="project" value="UniProtKB-SubCell"/>
</dbReference>
<keyword evidence="2 5" id="KW-0812">Transmembrane</keyword>
<dbReference type="InterPro" id="IPR020846">
    <property type="entry name" value="MFS_dom"/>
</dbReference>
<protein>
    <recommendedName>
        <fullName evidence="6">Major facilitator superfamily (MFS) profile domain-containing protein</fullName>
    </recommendedName>
</protein>
<comment type="caution">
    <text evidence="7">The sequence shown here is derived from an EMBL/GenBank/DDBJ whole genome shotgun (WGS) entry which is preliminary data.</text>
</comment>
<keyword evidence="8" id="KW-1185">Reference proteome</keyword>
<evidence type="ECO:0000256" key="1">
    <source>
        <dbReference type="ARBA" id="ARBA00004141"/>
    </source>
</evidence>
<dbReference type="Gene3D" id="1.20.1250.20">
    <property type="entry name" value="MFS general substrate transporter like domains"/>
    <property type="match status" value="2"/>
</dbReference>
<keyword evidence="4 5" id="KW-0472">Membrane</keyword>
<feature type="transmembrane region" description="Helical" evidence="5">
    <location>
        <begin position="326"/>
        <end position="346"/>
    </location>
</feature>
<dbReference type="PANTHER" id="PTHR11662:SF399">
    <property type="entry name" value="FI19708P1-RELATED"/>
    <property type="match status" value="1"/>
</dbReference>
<feature type="transmembrane region" description="Helical" evidence="5">
    <location>
        <begin position="238"/>
        <end position="259"/>
    </location>
</feature>
<feature type="transmembrane region" description="Helical" evidence="5">
    <location>
        <begin position="265"/>
        <end position="286"/>
    </location>
</feature>
<evidence type="ECO:0000313" key="7">
    <source>
        <dbReference type="EMBL" id="CAL4096115.1"/>
    </source>
</evidence>
<evidence type="ECO:0000256" key="4">
    <source>
        <dbReference type="ARBA" id="ARBA00023136"/>
    </source>
</evidence>
<dbReference type="PROSITE" id="PS50850">
    <property type="entry name" value="MFS"/>
    <property type="match status" value="1"/>
</dbReference>
<feature type="domain" description="Major facilitator superfamily (MFS) profile" evidence="6">
    <location>
        <begin position="1"/>
        <end position="352"/>
    </location>
</feature>
<comment type="subcellular location">
    <subcellularLocation>
        <location evidence="1">Membrane</location>
        <topology evidence="1">Multi-pass membrane protein</topology>
    </subcellularLocation>
</comment>
<feature type="transmembrane region" description="Helical" evidence="5">
    <location>
        <begin position="73"/>
        <end position="96"/>
    </location>
</feature>
<keyword evidence="3 5" id="KW-1133">Transmembrane helix</keyword>